<dbReference type="PANTHER" id="PTHR46343:SF2">
    <property type="entry name" value="SUSHI_VON WILLEBRAND FACTOR TYPE A_EGF_PENTRAXIN DOMAIN-CONTAINING 1"/>
    <property type="match status" value="1"/>
</dbReference>
<sequence>MTCGPGVKDFFVLVEHRNAIGTMMKPNVTSSYEKYPNEGQNLSVYVLSTKNSAYLDTSSMYALEFERNIMKVDASKTTFRHCLCAYSTESVIVKSEPDKFGNYAKTTFKVYIIDRFEPVFHECPHDRVIQSSDLFEWTAPTVTDNVGVQDIDGPVLPQKNKTNVVPGTYTVIYKAIDWSNNTTTCQFTIIVKDPSETAAALTAAASSSSQTHKPVDQYNPKKEACQTDQWLKGIKWSNIKIQFWEFQSLKSSKSLNILQE</sequence>
<dbReference type="Pfam" id="PF02494">
    <property type="entry name" value="HYR"/>
    <property type="match status" value="1"/>
</dbReference>
<dbReference type="Proteomes" id="UP000596742">
    <property type="component" value="Unassembled WGS sequence"/>
</dbReference>
<dbReference type="AlphaFoldDB" id="A0A8B6CHB2"/>
<dbReference type="OrthoDB" id="5969849at2759"/>
<reference evidence="3" key="1">
    <citation type="submission" date="2018-11" db="EMBL/GenBank/DDBJ databases">
        <authorList>
            <person name="Alioto T."/>
            <person name="Alioto T."/>
        </authorList>
    </citation>
    <scope>NUCLEOTIDE SEQUENCE</scope>
</reference>
<gene>
    <name evidence="3" type="ORF">MGAL_10B032299</name>
</gene>
<dbReference type="InterPro" id="IPR043555">
    <property type="entry name" value="SRPX-like"/>
</dbReference>
<evidence type="ECO:0000259" key="2">
    <source>
        <dbReference type="PROSITE" id="PS50825"/>
    </source>
</evidence>
<accession>A0A8B6CHB2</accession>
<feature type="domain" description="HYR" evidence="2">
    <location>
        <begin position="113"/>
        <end position="193"/>
    </location>
</feature>
<evidence type="ECO:0000313" key="3">
    <source>
        <dbReference type="EMBL" id="VDI05061.1"/>
    </source>
</evidence>
<dbReference type="PROSITE" id="PS50825">
    <property type="entry name" value="HYR"/>
    <property type="match status" value="1"/>
</dbReference>
<dbReference type="InterPro" id="IPR003410">
    <property type="entry name" value="HYR_dom"/>
</dbReference>
<dbReference type="EMBL" id="UYJE01001774">
    <property type="protein sequence ID" value="VDI05061.1"/>
    <property type="molecule type" value="Genomic_DNA"/>
</dbReference>
<proteinExistence type="predicted"/>
<keyword evidence="1" id="KW-0677">Repeat</keyword>
<name>A0A8B6CHB2_MYTGA</name>
<evidence type="ECO:0000256" key="1">
    <source>
        <dbReference type="ARBA" id="ARBA00022737"/>
    </source>
</evidence>
<comment type="caution">
    <text evidence="3">The sequence shown here is derived from an EMBL/GenBank/DDBJ whole genome shotgun (WGS) entry which is preliminary data.</text>
</comment>
<evidence type="ECO:0000313" key="4">
    <source>
        <dbReference type="Proteomes" id="UP000596742"/>
    </source>
</evidence>
<protein>
    <recommendedName>
        <fullName evidence="2">HYR domain-containing protein</fullName>
    </recommendedName>
</protein>
<dbReference type="PANTHER" id="PTHR46343">
    <property type="entry name" value="HYR DOMAIN-CONTAINING PROTEIN"/>
    <property type="match status" value="1"/>
</dbReference>
<dbReference type="InterPro" id="IPR013783">
    <property type="entry name" value="Ig-like_fold"/>
</dbReference>
<keyword evidence="4" id="KW-1185">Reference proteome</keyword>
<dbReference type="Gene3D" id="2.60.40.10">
    <property type="entry name" value="Immunoglobulins"/>
    <property type="match status" value="1"/>
</dbReference>
<organism evidence="3 4">
    <name type="scientific">Mytilus galloprovincialis</name>
    <name type="common">Mediterranean mussel</name>
    <dbReference type="NCBI Taxonomy" id="29158"/>
    <lineage>
        <taxon>Eukaryota</taxon>
        <taxon>Metazoa</taxon>
        <taxon>Spiralia</taxon>
        <taxon>Lophotrochozoa</taxon>
        <taxon>Mollusca</taxon>
        <taxon>Bivalvia</taxon>
        <taxon>Autobranchia</taxon>
        <taxon>Pteriomorphia</taxon>
        <taxon>Mytilida</taxon>
        <taxon>Mytiloidea</taxon>
        <taxon>Mytilidae</taxon>
        <taxon>Mytilinae</taxon>
        <taxon>Mytilus</taxon>
    </lineage>
</organism>